<feature type="transmembrane region" description="Helical" evidence="1">
    <location>
        <begin position="64"/>
        <end position="84"/>
    </location>
</feature>
<evidence type="ECO:0000313" key="2">
    <source>
        <dbReference type="EMBL" id="OSX74145.1"/>
    </source>
</evidence>
<reference evidence="2 3" key="1">
    <citation type="submission" date="2017-03" db="EMBL/GenBank/DDBJ databases">
        <title>WGS assembly of Porphyra umbilicalis.</title>
        <authorList>
            <person name="Brawley S.H."/>
            <person name="Blouin N.A."/>
            <person name="Ficko-Blean E."/>
            <person name="Wheeler G.L."/>
            <person name="Lohr M."/>
            <person name="Goodson H.V."/>
            <person name="Jenkins J.W."/>
            <person name="Blaby-Haas C.E."/>
            <person name="Helliwell K.E."/>
            <person name="Chan C."/>
            <person name="Marriage T."/>
            <person name="Bhattacharya D."/>
            <person name="Klein A.S."/>
            <person name="Badis Y."/>
            <person name="Brodie J."/>
            <person name="Cao Y."/>
            <person name="Collen J."/>
            <person name="Dittami S.M."/>
            <person name="Gachon C.M."/>
            <person name="Green B.R."/>
            <person name="Karpowicz S."/>
            <person name="Kim J.W."/>
            <person name="Kudahl U."/>
            <person name="Lin S."/>
            <person name="Michel G."/>
            <person name="Mittag M."/>
            <person name="Olson B.J."/>
            <person name="Pangilinan J."/>
            <person name="Peng Y."/>
            <person name="Qiu H."/>
            <person name="Shu S."/>
            <person name="Singer J.T."/>
            <person name="Smith A.G."/>
            <person name="Sprecher B.N."/>
            <person name="Wagner V."/>
            <person name="Wang W."/>
            <person name="Wang Z.-Y."/>
            <person name="Yan J."/>
            <person name="Yarish C."/>
            <person name="Zoeuner-Riek S."/>
            <person name="Zhuang Y."/>
            <person name="Zou Y."/>
            <person name="Lindquist E.A."/>
            <person name="Grimwood J."/>
            <person name="Barry K."/>
            <person name="Rokhsar D.S."/>
            <person name="Schmutz J."/>
            <person name="Stiller J.W."/>
            <person name="Grossman A.R."/>
            <person name="Prochnik S.E."/>
        </authorList>
    </citation>
    <scope>NUCLEOTIDE SEQUENCE [LARGE SCALE GENOMIC DNA]</scope>
    <source>
        <strain evidence="2">4086291</strain>
    </source>
</reference>
<dbReference type="AlphaFoldDB" id="A0A1X6P042"/>
<protein>
    <submittedName>
        <fullName evidence="2">Uncharacterized protein</fullName>
    </submittedName>
</protein>
<gene>
    <name evidence="2" type="ORF">BU14_0306s0023</name>
</gene>
<keyword evidence="1" id="KW-0472">Membrane</keyword>
<proteinExistence type="predicted"/>
<dbReference type="Proteomes" id="UP000218209">
    <property type="component" value="Unassembled WGS sequence"/>
</dbReference>
<name>A0A1X6P042_PORUM</name>
<keyword evidence="3" id="KW-1185">Reference proteome</keyword>
<organism evidence="2 3">
    <name type="scientific">Porphyra umbilicalis</name>
    <name type="common">Purple laver</name>
    <name type="synonym">Red alga</name>
    <dbReference type="NCBI Taxonomy" id="2786"/>
    <lineage>
        <taxon>Eukaryota</taxon>
        <taxon>Rhodophyta</taxon>
        <taxon>Bangiophyceae</taxon>
        <taxon>Bangiales</taxon>
        <taxon>Bangiaceae</taxon>
        <taxon>Porphyra</taxon>
    </lineage>
</organism>
<accession>A0A1X6P042</accession>
<dbReference type="EMBL" id="KV918961">
    <property type="protein sequence ID" value="OSX74145.1"/>
    <property type="molecule type" value="Genomic_DNA"/>
</dbReference>
<evidence type="ECO:0000256" key="1">
    <source>
        <dbReference type="SAM" id="Phobius"/>
    </source>
</evidence>
<keyword evidence="1" id="KW-1133">Transmembrane helix</keyword>
<sequence>MAFVGAAAAFRASAPTRPATSAFTGTRVSAAVSRRTSGPVMSLEPVVTSISNSLVTLGAADGDFGGYTGPVAGLVIIGVIIALLTPPVKE</sequence>
<keyword evidence="1" id="KW-0812">Transmembrane</keyword>
<evidence type="ECO:0000313" key="3">
    <source>
        <dbReference type="Proteomes" id="UP000218209"/>
    </source>
</evidence>